<keyword evidence="3" id="KW-1185">Reference proteome</keyword>
<gene>
    <name evidence="2" type="ORF">FIBSPDRAFT_932552</name>
</gene>
<reference evidence="2 3" key="1">
    <citation type="journal article" date="2016" name="Mol. Biol. Evol.">
        <title>Comparative Genomics of Early-Diverging Mushroom-Forming Fungi Provides Insights into the Origins of Lignocellulose Decay Capabilities.</title>
        <authorList>
            <person name="Nagy L.G."/>
            <person name="Riley R."/>
            <person name="Tritt A."/>
            <person name="Adam C."/>
            <person name="Daum C."/>
            <person name="Floudas D."/>
            <person name="Sun H."/>
            <person name="Yadav J.S."/>
            <person name="Pangilinan J."/>
            <person name="Larsson K.H."/>
            <person name="Matsuura K."/>
            <person name="Barry K."/>
            <person name="Labutti K."/>
            <person name="Kuo R."/>
            <person name="Ohm R.A."/>
            <person name="Bhattacharya S.S."/>
            <person name="Shirouzu T."/>
            <person name="Yoshinaga Y."/>
            <person name="Martin F.M."/>
            <person name="Grigoriev I.V."/>
            <person name="Hibbett D.S."/>
        </authorList>
    </citation>
    <scope>NUCLEOTIDE SEQUENCE [LARGE SCALE GENOMIC DNA]</scope>
    <source>
        <strain evidence="2 3">CBS 109695</strain>
    </source>
</reference>
<protein>
    <submittedName>
        <fullName evidence="2">Uncharacterized protein</fullName>
    </submittedName>
</protein>
<sequence>MHRSSGAMASSLNSRVRYVRGTKISRARHEGGYRSGINEIVGGLQRSYWIINTFRVSSHSWIWLFRTAIISTIISLHTFLEVSDVSIPFPSSAQLALIPPSSLLYFPTSASETFLVALFFGTGNQTPFIPSTILERVFMDPNMCLCRSRGYEGPDAPRGAKGQAGTTWVRMWSRATQGKANDLQAAVGAEEVDANGEDMVETLDELVLAADADADAALKIFGQHYLQDGSVTPNDAKYTDKRHVTHGITNSKVPHLRPHALAVFIYPRIDTPDPPPLERHVFQRIFLDKGNSRHLWSNDEINPGEGISQKRRKQQSHWSQRYGVTLT</sequence>
<evidence type="ECO:0000313" key="3">
    <source>
        <dbReference type="Proteomes" id="UP000076532"/>
    </source>
</evidence>
<name>A0A166ILM0_9AGAM</name>
<dbReference type="Proteomes" id="UP000076532">
    <property type="component" value="Unassembled WGS sequence"/>
</dbReference>
<evidence type="ECO:0000313" key="2">
    <source>
        <dbReference type="EMBL" id="KZP19954.1"/>
    </source>
</evidence>
<dbReference type="AlphaFoldDB" id="A0A166ILM0"/>
<proteinExistence type="predicted"/>
<evidence type="ECO:0000256" key="1">
    <source>
        <dbReference type="SAM" id="MobiDB-lite"/>
    </source>
</evidence>
<feature type="region of interest" description="Disordered" evidence="1">
    <location>
        <begin position="297"/>
        <end position="327"/>
    </location>
</feature>
<dbReference type="OrthoDB" id="2019015at2759"/>
<dbReference type="STRING" id="436010.A0A166ILM0"/>
<accession>A0A166ILM0</accession>
<organism evidence="2 3">
    <name type="scientific">Athelia psychrophila</name>
    <dbReference type="NCBI Taxonomy" id="1759441"/>
    <lineage>
        <taxon>Eukaryota</taxon>
        <taxon>Fungi</taxon>
        <taxon>Dikarya</taxon>
        <taxon>Basidiomycota</taxon>
        <taxon>Agaricomycotina</taxon>
        <taxon>Agaricomycetes</taxon>
        <taxon>Agaricomycetidae</taxon>
        <taxon>Atheliales</taxon>
        <taxon>Atheliaceae</taxon>
        <taxon>Athelia</taxon>
    </lineage>
</organism>
<dbReference type="EMBL" id="KV417559">
    <property type="protein sequence ID" value="KZP19954.1"/>
    <property type="molecule type" value="Genomic_DNA"/>
</dbReference>